<name>A0A918BU51_9DEIO</name>
<reference evidence="2" key="2">
    <citation type="submission" date="2020-09" db="EMBL/GenBank/DDBJ databases">
        <authorList>
            <person name="Sun Q."/>
            <person name="Ohkuma M."/>
        </authorList>
    </citation>
    <scope>NUCLEOTIDE SEQUENCE</scope>
    <source>
        <strain evidence="2">JCM 31311</strain>
    </source>
</reference>
<reference evidence="2" key="1">
    <citation type="journal article" date="2014" name="Int. J. Syst. Evol. Microbiol.">
        <title>Complete genome sequence of Corynebacterium casei LMG S-19264T (=DSM 44701T), isolated from a smear-ripened cheese.</title>
        <authorList>
            <consortium name="US DOE Joint Genome Institute (JGI-PGF)"/>
            <person name="Walter F."/>
            <person name="Albersmeier A."/>
            <person name="Kalinowski J."/>
            <person name="Ruckert C."/>
        </authorList>
    </citation>
    <scope>NUCLEOTIDE SEQUENCE</scope>
    <source>
        <strain evidence="2">JCM 31311</strain>
    </source>
</reference>
<evidence type="ECO:0000313" key="2">
    <source>
        <dbReference type="EMBL" id="GGQ92828.1"/>
    </source>
</evidence>
<feature type="transmembrane region" description="Helical" evidence="1">
    <location>
        <begin position="6"/>
        <end position="25"/>
    </location>
</feature>
<evidence type="ECO:0008006" key="4">
    <source>
        <dbReference type="Google" id="ProtNLM"/>
    </source>
</evidence>
<keyword evidence="3" id="KW-1185">Reference proteome</keyword>
<protein>
    <recommendedName>
        <fullName evidence="4">AzlD domain-containing protein</fullName>
    </recommendedName>
</protein>
<dbReference type="Proteomes" id="UP000603865">
    <property type="component" value="Unassembled WGS sequence"/>
</dbReference>
<keyword evidence="1" id="KW-0472">Membrane</keyword>
<dbReference type="RefSeq" id="WP_189087521.1">
    <property type="nucleotide sequence ID" value="NZ_BMQL01000001.1"/>
</dbReference>
<gene>
    <name evidence="2" type="ORF">GCM10008957_00990</name>
</gene>
<evidence type="ECO:0000256" key="1">
    <source>
        <dbReference type="SAM" id="Phobius"/>
    </source>
</evidence>
<comment type="caution">
    <text evidence="2">The sequence shown here is derived from an EMBL/GenBank/DDBJ whole genome shotgun (WGS) entry which is preliminary data.</text>
</comment>
<feature type="transmembrane region" description="Helical" evidence="1">
    <location>
        <begin position="61"/>
        <end position="79"/>
    </location>
</feature>
<feature type="transmembrane region" description="Helical" evidence="1">
    <location>
        <begin position="84"/>
        <end position="103"/>
    </location>
</feature>
<dbReference type="Pfam" id="PF05437">
    <property type="entry name" value="AzlD"/>
    <property type="match status" value="1"/>
</dbReference>
<dbReference type="EMBL" id="BMQL01000001">
    <property type="protein sequence ID" value="GGQ92828.1"/>
    <property type="molecule type" value="Genomic_DNA"/>
</dbReference>
<keyword evidence="1" id="KW-1133">Transmembrane helix</keyword>
<proteinExistence type="predicted"/>
<organism evidence="2 3">
    <name type="scientific">Deinococcus ruber</name>
    <dbReference type="NCBI Taxonomy" id="1848197"/>
    <lineage>
        <taxon>Bacteria</taxon>
        <taxon>Thermotogati</taxon>
        <taxon>Deinococcota</taxon>
        <taxon>Deinococci</taxon>
        <taxon>Deinococcales</taxon>
        <taxon>Deinococcaceae</taxon>
        <taxon>Deinococcus</taxon>
    </lineage>
</organism>
<dbReference type="AlphaFoldDB" id="A0A918BU51"/>
<feature type="transmembrane region" description="Helical" evidence="1">
    <location>
        <begin position="37"/>
        <end position="55"/>
    </location>
</feature>
<dbReference type="InterPro" id="IPR008407">
    <property type="entry name" value="Brnchd-chn_aa_trnsp_AzlD"/>
</dbReference>
<accession>A0A918BU51</accession>
<sequence length="104" mass="11031">MTIWLVILGVGVVSLLLRASSLVLLRNRRLPPRLAESLGLVPASVLAALIAPDLLVQHGQVNVLSVRLLAGLLAALVAWKTRNVLWTLVVGLGLLFAAQALGWA</sequence>
<evidence type="ECO:0000313" key="3">
    <source>
        <dbReference type="Proteomes" id="UP000603865"/>
    </source>
</evidence>
<keyword evidence="1" id="KW-0812">Transmembrane</keyword>